<keyword evidence="2" id="KW-0520">NAD</keyword>
<proteinExistence type="predicted"/>
<dbReference type="Gene3D" id="3.50.50.60">
    <property type="entry name" value="FAD/NAD(P)-binding domain"/>
    <property type="match status" value="1"/>
</dbReference>
<sequence length="418" mass="45236">MTGSDSDVLIVGAGPVGLVTALGLAQAGVSVTVLDAMPGVIEEPRGMAYHWASLAGLERLGVLDDAVAAGFLKQDWSSQVLRTGERMVMDLKVLTDDVRHPYTLVLGQDALAAVVLRHLERFASVTVHWDTTVTGLDQDAAGVVVHAEAGGAPREFRAGWVVGADGARSVVRRTLGLGFEGMTWGERFVATNCWGAYADHFVSGYLIDADLGAVVHQIDTTGLWRHTYAESLDLPEDGVADRMAAYFDAVLPEGDFGHEIELWRAYRMHQRSAERYRVGRVLLAGDAAHVTNPTRGFGLVGGLFDSYALTEALGAIVQDGAGDELLDGYAEHRRRVFWEHTTPVSSESKRLVFEPTEERLDRLRQIAADPEAQRRYFLSGVALATPSLLGHRDVWETCGAAPHDAAALAEGLVPATRR</sequence>
<dbReference type="GO" id="GO:0071949">
    <property type="term" value="F:FAD binding"/>
    <property type="evidence" value="ECO:0007669"/>
    <property type="project" value="InterPro"/>
</dbReference>
<keyword evidence="1" id="KW-0560">Oxidoreductase</keyword>
<dbReference type="Proteomes" id="UP000219514">
    <property type="component" value="Unassembled WGS sequence"/>
</dbReference>
<keyword evidence="4" id="KW-0503">Monooxygenase</keyword>
<dbReference type="PANTHER" id="PTHR43476">
    <property type="entry name" value="3-(3-HYDROXY-PHENYL)PROPIONATE/3-HYDROXYCINNAMIC ACID HYDROXYLASE"/>
    <property type="match status" value="1"/>
</dbReference>
<dbReference type="RefSeq" id="WP_216359585.1">
    <property type="nucleotide sequence ID" value="NZ_JACHXB010000001.1"/>
</dbReference>
<name>A0A285E6Q3_9ACTN</name>
<dbReference type="AlphaFoldDB" id="A0A285E6Q3"/>
<dbReference type="InterPro" id="IPR050631">
    <property type="entry name" value="PheA/TfdB_FAD_monoxygenase"/>
</dbReference>
<keyword evidence="5" id="KW-1185">Reference proteome</keyword>
<organism evidence="4 5">
    <name type="scientific">Geodermatophilus sabuli</name>
    <dbReference type="NCBI Taxonomy" id="1564158"/>
    <lineage>
        <taxon>Bacteria</taxon>
        <taxon>Bacillati</taxon>
        <taxon>Actinomycetota</taxon>
        <taxon>Actinomycetes</taxon>
        <taxon>Geodermatophilales</taxon>
        <taxon>Geodermatophilaceae</taxon>
        <taxon>Geodermatophilus</taxon>
    </lineage>
</organism>
<dbReference type="EMBL" id="OBDO01000001">
    <property type="protein sequence ID" value="SNX94762.1"/>
    <property type="molecule type" value="Genomic_DNA"/>
</dbReference>
<dbReference type="GO" id="GO:0004497">
    <property type="term" value="F:monooxygenase activity"/>
    <property type="evidence" value="ECO:0007669"/>
    <property type="project" value="UniProtKB-KW"/>
</dbReference>
<accession>A0A285E6Q3</accession>
<evidence type="ECO:0000313" key="5">
    <source>
        <dbReference type="Proteomes" id="UP000219514"/>
    </source>
</evidence>
<feature type="domain" description="FAD-binding" evidence="3">
    <location>
        <begin position="6"/>
        <end position="340"/>
    </location>
</feature>
<dbReference type="Pfam" id="PF01494">
    <property type="entry name" value="FAD_binding_3"/>
    <property type="match status" value="1"/>
</dbReference>
<evidence type="ECO:0000259" key="3">
    <source>
        <dbReference type="Pfam" id="PF01494"/>
    </source>
</evidence>
<evidence type="ECO:0000256" key="2">
    <source>
        <dbReference type="ARBA" id="ARBA00023027"/>
    </source>
</evidence>
<reference evidence="4 5" key="1">
    <citation type="submission" date="2017-09" db="EMBL/GenBank/DDBJ databases">
        <authorList>
            <person name="Ehlers B."/>
            <person name="Leendertz F.H."/>
        </authorList>
    </citation>
    <scope>NUCLEOTIDE SEQUENCE [LARGE SCALE GENOMIC DNA]</scope>
    <source>
        <strain evidence="4 5">DSM 46844</strain>
    </source>
</reference>
<dbReference type="PANTHER" id="PTHR43476:SF4">
    <property type="entry name" value="BLR0106 PROTEIN"/>
    <property type="match status" value="1"/>
</dbReference>
<protein>
    <submittedName>
        <fullName evidence="4">3-(3-hydroxy-phenyl)propionate hydroxylase/6-hydroxy-3-succinoylpyridine 3-monooxygenase</fullName>
    </submittedName>
</protein>
<evidence type="ECO:0000313" key="4">
    <source>
        <dbReference type="EMBL" id="SNX94762.1"/>
    </source>
</evidence>
<dbReference type="PRINTS" id="PR00420">
    <property type="entry name" value="RNGMNOXGNASE"/>
</dbReference>
<dbReference type="Gene3D" id="3.30.70.2450">
    <property type="match status" value="1"/>
</dbReference>
<dbReference type="InterPro" id="IPR002938">
    <property type="entry name" value="FAD-bd"/>
</dbReference>
<dbReference type="InterPro" id="IPR036188">
    <property type="entry name" value="FAD/NAD-bd_sf"/>
</dbReference>
<dbReference type="SUPFAM" id="SSF51905">
    <property type="entry name" value="FAD/NAD(P)-binding domain"/>
    <property type="match status" value="1"/>
</dbReference>
<gene>
    <name evidence="4" type="ORF">SAMN06893097_101559</name>
</gene>
<evidence type="ECO:0000256" key="1">
    <source>
        <dbReference type="ARBA" id="ARBA00023002"/>
    </source>
</evidence>